<comment type="caution">
    <text evidence="5">The sequence shown here is derived from an EMBL/GenBank/DDBJ whole genome shotgun (WGS) entry which is preliminary data.</text>
</comment>
<feature type="binding site" evidence="3">
    <location>
        <position position="229"/>
    </location>
    <ligand>
        <name>FAD</name>
        <dbReference type="ChEBI" id="CHEBI:57692"/>
    </ligand>
</feature>
<evidence type="ECO:0000256" key="2">
    <source>
        <dbReference type="ARBA" id="ARBA00010790"/>
    </source>
</evidence>
<dbReference type="InterPro" id="IPR036188">
    <property type="entry name" value="FAD/NAD-bd_sf"/>
</dbReference>
<comment type="cofactor">
    <cofactor evidence="1 3">
        <name>FAD</name>
        <dbReference type="ChEBI" id="CHEBI:57692"/>
    </cofactor>
</comment>
<evidence type="ECO:0000313" key="5">
    <source>
        <dbReference type="EMBL" id="TCD60832.1"/>
    </source>
</evidence>
<comment type="similarity">
    <text evidence="2">Belongs to the GMC oxidoreductase family.</text>
</comment>
<dbReference type="GO" id="GO:0016614">
    <property type="term" value="F:oxidoreductase activity, acting on CH-OH group of donors"/>
    <property type="evidence" value="ECO:0007669"/>
    <property type="project" value="InterPro"/>
</dbReference>
<dbReference type="STRING" id="92696.A0A4R0R1M8"/>
<dbReference type="Gene3D" id="3.50.50.60">
    <property type="entry name" value="FAD/NAD(P)-binding domain"/>
    <property type="match status" value="1"/>
</dbReference>
<dbReference type="PANTHER" id="PTHR11552:SF78">
    <property type="entry name" value="GLUCOSE-METHANOL-CHOLINE OXIDOREDUCTASE N-TERMINAL DOMAIN-CONTAINING PROTEIN"/>
    <property type="match status" value="1"/>
</dbReference>
<name>A0A4R0R1M8_9APHY</name>
<dbReference type="PANTHER" id="PTHR11552">
    <property type="entry name" value="GLUCOSE-METHANOL-CHOLINE GMC OXIDOREDUCTASE"/>
    <property type="match status" value="1"/>
</dbReference>
<dbReference type="Gene3D" id="3.30.560.10">
    <property type="entry name" value="Glucose Oxidase, domain 3"/>
    <property type="match status" value="1"/>
</dbReference>
<dbReference type="PIRSF" id="PIRSF000137">
    <property type="entry name" value="Alcohol_oxidase"/>
    <property type="match status" value="1"/>
</dbReference>
<feature type="domain" description="Glucose-methanol-choline oxidoreductase N-terminal" evidence="4">
    <location>
        <begin position="272"/>
        <end position="286"/>
    </location>
</feature>
<dbReference type="EMBL" id="RWJN01000538">
    <property type="protein sequence ID" value="TCD60832.1"/>
    <property type="molecule type" value="Genomic_DNA"/>
</dbReference>
<dbReference type="AlphaFoldDB" id="A0A4R0R1M8"/>
<dbReference type="SUPFAM" id="SSF54373">
    <property type="entry name" value="FAD-linked reductases, C-terminal domain"/>
    <property type="match status" value="1"/>
</dbReference>
<dbReference type="InterPro" id="IPR012132">
    <property type="entry name" value="GMC_OxRdtase"/>
</dbReference>
<protein>
    <recommendedName>
        <fullName evidence="4">Glucose-methanol-choline oxidoreductase N-terminal domain-containing protein</fullName>
    </recommendedName>
</protein>
<dbReference type="Pfam" id="PF00732">
    <property type="entry name" value="GMC_oxred_N"/>
    <property type="match status" value="1"/>
</dbReference>
<dbReference type="PROSITE" id="PS00624">
    <property type="entry name" value="GMC_OXRED_2"/>
    <property type="match status" value="1"/>
</dbReference>
<reference evidence="5 6" key="1">
    <citation type="submission" date="2018-11" db="EMBL/GenBank/DDBJ databases">
        <title>Genome assembly of Steccherinum ochraceum LE-BIN_3174, the white-rot fungus of the Steccherinaceae family (The Residual Polyporoid clade, Polyporales, Basidiomycota).</title>
        <authorList>
            <person name="Fedorova T.V."/>
            <person name="Glazunova O.A."/>
            <person name="Landesman E.O."/>
            <person name="Moiseenko K.V."/>
            <person name="Psurtseva N.V."/>
            <person name="Savinova O.S."/>
            <person name="Shakhova N.V."/>
            <person name="Tyazhelova T.V."/>
            <person name="Vasina D.V."/>
        </authorList>
    </citation>
    <scope>NUCLEOTIDE SEQUENCE [LARGE SCALE GENOMIC DNA]</scope>
    <source>
        <strain evidence="5 6">LE-BIN_3174</strain>
    </source>
</reference>
<dbReference type="InterPro" id="IPR000172">
    <property type="entry name" value="GMC_OxRdtase_N"/>
</dbReference>
<proteinExistence type="inferred from homology"/>
<dbReference type="Pfam" id="PF05199">
    <property type="entry name" value="GMC_oxred_C"/>
    <property type="match status" value="1"/>
</dbReference>
<dbReference type="SUPFAM" id="SSF51905">
    <property type="entry name" value="FAD/NAD(P)-binding domain"/>
    <property type="match status" value="1"/>
</dbReference>
<dbReference type="Proteomes" id="UP000292702">
    <property type="component" value="Unassembled WGS sequence"/>
</dbReference>
<gene>
    <name evidence="5" type="ORF">EIP91_009421</name>
</gene>
<feature type="binding site" evidence="3">
    <location>
        <begin position="533"/>
        <end position="534"/>
    </location>
    <ligand>
        <name>FAD</name>
        <dbReference type="ChEBI" id="CHEBI:57692"/>
    </ligand>
</feature>
<evidence type="ECO:0000256" key="3">
    <source>
        <dbReference type="PIRSR" id="PIRSR000137-2"/>
    </source>
</evidence>
<keyword evidence="3" id="KW-0285">Flavoprotein</keyword>
<evidence type="ECO:0000256" key="1">
    <source>
        <dbReference type="ARBA" id="ARBA00001974"/>
    </source>
</evidence>
<evidence type="ECO:0000313" key="6">
    <source>
        <dbReference type="Proteomes" id="UP000292702"/>
    </source>
</evidence>
<accession>A0A4R0R1M8</accession>
<sequence length="601" mass="65892">MSEHYDVIIAGGGTAGCVIAGRLAAADPNLRILIVEQGPDTKDDLAHIQPAIFARHLVPDTKTIRFVVSKPSPALDGRATIVPTGQCVGGGSSVNFMLYTRGSASDYDDWEIKHGNPGWGFEGMLPYFKKAETYLVQQGQITHGYSGPLKVSRGGIYSNVGEAFLDVGANYDSGREYTHDTNDFKTINKYAHWSKWINGDSGHRSDAAHNYIYNLEDNRNLVVKSGYIVKRVVFEETRAVGIEYLPDARFRPDEPLSVTTAFASRQVIISAGSMGSPLILERSGLGGEKLLKQLGIPVVADLSGVGERYEDHCGVHPPYFASDESLTLDKLIIGDPAEIQRWTPEWSEKGSGLMANNGADAGLKLRPSTEELKAIGPQFTERWNEHFADAPDKPAMFFGSLAMLTGLPTPETPLRRYFSCIFNVSYPASSGHLHITSGDDVNAPPDFDAGFLSKPEDLALLRWGYKRSREFARRMRCYRGEYTAWHPKFPPGSEAECKADTMQVSMDAPDIKWTQEDDKIIDQYVKEYVTTSWHALGTCPMKPREKGGVVDTRLNVYGVQGLKVADLSIAPSNVAANTYSTALAIAEKAAVIIGEELGIKA</sequence>
<dbReference type="OrthoDB" id="269227at2759"/>
<keyword evidence="6" id="KW-1185">Reference proteome</keyword>
<dbReference type="InterPro" id="IPR007867">
    <property type="entry name" value="GMC_OxRtase_C"/>
</dbReference>
<organism evidence="5 6">
    <name type="scientific">Steccherinum ochraceum</name>
    <dbReference type="NCBI Taxonomy" id="92696"/>
    <lineage>
        <taxon>Eukaryota</taxon>
        <taxon>Fungi</taxon>
        <taxon>Dikarya</taxon>
        <taxon>Basidiomycota</taxon>
        <taxon>Agaricomycotina</taxon>
        <taxon>Agaricomycetes</taxon>
        <taxon>Polyporales</taxon>
        <taxon>Steccherinaceae</taxon>
        <taxon>Steccherinum</taxon>
    </lineage>
</organism>
<keyword evidence="3" id="KW-0274">FAD</keyword>
<evidence type="ECO:0000259" key="4">
    <source>
        <dbReference type="PROSITE" id="PS00624"/>
    </source>
</evidence>
<dbReference type="GO" id="GO:0050660">
    <property type="term" value="F:flavin adenine dinucleotide binding"/>
    <property type="evidence" value="ECO:0007669"/>
    <property type="project" value="InterPro"/>
</dbReference>